<dbReference type="PANTHER" id="PTHR33476:SF7">
    <property type="entry name" value="EMB|CAB62613.1"/>
    <property type="match status" value="1"/>
</dbReference>
<evidence type="ECO:0000313" key="4">
    <source>
        <dbReference type="EMBL" id="PKI47740.1"/>
    </source>
</evidence>
<dbReference type="GeneID" id="116213774"/>
<dbReference type="Proteomes" id="UP000197138">
    <property type="component" value="Unassembled WGS sequence"/>
</dbReference>
<evidence type="ECO:0000313" key="3">
    <source>
        <dbReference type="EMBL" id="OWM65232.1"/>
    </source>
</evidence>
<accession>A0A218VZB9</accession>
<dbReference type="EMBL" id="PGOL01002464">
    <property type="protein sequence ID" value="PKI47740.1"/>
    <property type="molecule type" value="Genomic_DNA"/>
</dbReference>
<evidence type="ECO:0000256" key="2">
    <source>
        <dbReference type="SAM" id="MobiDB-lite"/>
    </source>
</evidence>
<dbReference type="Proteomes" id="UP000233551">
    <property type="component" value="Unassembled WGS sequence"/>
</dbReference>
<dbReference type="EMBL" id="MTKT01005615">
    <property type="protein sequence ID" value="OWM65232.1"/>
    <property type="molecule type" value="Genomic_DNA"/>
</dbReference>
<sequence length="650" mass="71724">MDFWVFVAAAGAGCLAKRLQSTSMYKDGLSKLSYEASSSGDHELHNYPARRLAHRNKLEKDASKNVLNEQIFDISHSNCSPAADWGSPSGIDDQTSARDLRECNESSGASLPADFPMEQTETGDENRINNDSNNCDSSEVFSAEPAGGGMATFHGYAKHGRCLRSRYLQEIYLKPQSSLESCLMAQLYNHHAEMVDFSHHPLTPATSLNIRPLLVPDESSRISRLADPSSRQAGAEVKKSHKKVYPDRRRAVLGVPPLPTVGCSKMPKQVHNRSGKGKDLVGSSRMTNGKKIHSRNGTPAGTTLLCFGISLGIIFSVVANKKEVDKLKELLKQTENLVQDLQEELEMRDSMTVKELASENYESLDTRNNSIHGTAPSIFSPEHCIENPNMYNGKASYIETAGKSPDSMTRIEAELEAELERLGLNLKAANLGRKLSDAELDPDFAAGFAGGEFRAEGDFSLKDANCQDSSNTSTTHSVNYAVSPRELSLRLHEVIQSRLEGRIEELELALQNSQRKVQLLESSASKSRRRSPLIKDLQLPDPHQSFPKPFVMSLSGEALTAYREAYEELVKFESEEDDSPSGLSEGQHREFSETEQSTAQEIDHVYAVGYESSDADDEKEKLLIKQIIERTKKGSPVVVNALLSIDEVGE</sequence>
<feature type="region of interest" description="Disordered" evidence="2">
    <location>
        <begin position="102"/>
        <end position="132"/>
    </location>
</feature>
<evidence type="ECO:0000313" key="6">
    <source>
        <dbReference type="Proteomes" id="UP000233551"/>
    </source>
</evidence>
<protein>
    <recommendedName>
        <fullName evidence="7">Protein POLAR LOCALIZATION DURING ASYMMETRIC DIVISION AND REDISTRIBUTION</fullName>
    </recommendedName>
</protein>
<evidence type="ECO:0008006" key="7">
    <source>
        <dbReference type="Google" id="ProtNLM"/>
    </source>
</evidence>
<gene>
    <name evidence="3" type="ORF">CDL15_Pgr008822</name>
    <name evidence="4" type="ORF">CRG98_031873</name>
</gene>
<keyword evidence="1" id="KW-0175">Coiled coil</keyword>
<evidence type="ECO:0000313" key="5">
    <source>
        <dbReference type="Proteomes" id="UP000197138"/>
    </source>
</evidence>
<proteinExistence type="predicted"/>
<dbReference type="STRING" id="22663.A0A218VZB9"/>
<reference evidence="3" key="2">
    <citation type="submission" date="2017-06" db="EMBL/GenBank/DDBJ databases">
        <title>The pomegranate genome and the genomics of punicalagin biosynthesis.</title>
        <authorList>
            <person name="Xu C."/>
        </authorList>
    </citation>
    <scope>NUCLEOTIDE SEQUENCE [LARGE SCALE GENOMIC DNA]</scope>
    <source>
        <tissue evidence="3">Fresh leaf</tissue>
    </source>
</reference>
<dbReference type="InterPro" id="IPR040348">
    <property type="entry name" value="POLAR-like"/>
</dbReference>
<comment type="caution">
    <text evidence="3">The sequence shown here is derived from an EMBL/GenBank/DDBJ whole genome shotgun (WGS) entry which is preliminary data.</text>
</comment>
<dbReference type="OrthoDB" id="1701885at2759"/>
<dbReference type="GO" id="GO:0008356">
    <property type="term" value="P:asymmetric cell division"/>
    <property type="evidence" value="ECO:0007669"/>
    <property type="project" value="InterPro"/>
</dbReference>
<reference evidence="4 6" key="3">
    <citation type="submission" date="2017-11" db="EMBL/GenBank/DDBJ databases">
        <title>De-novo sequencing of pomegranate (Punica granatum L.) genome.</title>
        <authorList>
            <person name="Akparov Z."/>
            <person name="Amiraslanov A."/>
            <person name="Hajiyeva S."/>
            <person name="Abbasov M."/>
            <person name="Kaur K."/>
            <person name="Hamwieh A."/>
            <person name="Solovyev V."/>
            <person name="Salamov A."/>
            <person name="Braich B."/>
            <person name="Kosarev P."/>
            <person name="Mahmoud A."/>
            <person name="Hajiyev E."/>
            <person name="Babayeva S."/>
            <person name="Izzatullayeva V."/>
            <person name="Mammadov A."/>
            <person name="Mammadov A."/>
            <person name="Sharifova S."/>
            <person name="Ojaghi J."/>
            <person name="Eynullazada K."/>
            <person name="Bayramov B."/>
            <person name="Abdulazimova A."/>
            <person name="Shahmuradov I."/>
        </authorList>
    </citation>
    <scope>NUCLEOTIDE SEQUENCE [LARGE SCALE GENOMIC DNA]</scope>
    <source>
        <strain evidence="4">AG2017</strain>
        <strain evidence="6">cv. AG2017</strain>
        <tissue evidence="4">Leaf</tissue>
    </source>
</reference>
<reference evidence="5" key="1">
    <citation type="journal article" date="2017" name="Plant J.">
        <title>The pomegranate (Punica granatum L.) genome and the genomics of punicalagin biosynthesis.</title>
        <authorList>
            <person name="Qin G."/>
            <person name="Xu C."/>
            <person name="Ming R."/>
            <person name="Tang H."/>
            <person name="Guyot R."/>
            <person name="Kramer E.M."/>
            <person name="Hu Y."/>
            <person name="Yi X."/>
            <person name="Qi Y."/>
            <person name="Xu X."/>
            <person name="Gao Z."/>
            <person name="Pan H."/>
            <person name="Jian J."/>
            <person name="Tian Y."/>
            <person name="Yue Z."/>
            <person name="Xu Y."/>
        </authorList>
    </citation>
    <scope>NUCLEOTIDE SEQUENCE [LARGE SCALE GENOMIC DNA]</scope>
    <source>
        <strain evidence="5">cv. Dabenzi</strain>
    </source>
</reference>
<feature type="region of interest" description="Disordered" evidence="2">
    <location>
        <begin position="256"/>
        <end position="297"/>
    </location>
</feature>
<dbReference type="AlphaFoldDB" id="A0A218VZB9"/>
<feature type="coiled-coil region" evidence="1">
    <location>
        <begin position="496"/>
        <end position="530"/>
    </location>
</feature>
<keyword evidence="6" id="KW-1185">Reference proteome</keyword>
<evidence type="ECO:0000256" key="1">
    <source>
        <dbReference type="SAM" id="Coils"/>
    </source>
</evidence>
<name>A0A218VZB9_PUNGR</name>
<dbReference type="PANTHER" id="PTHR33476">
    <property type="entry name" value="EMB|CAB62613.1"/>
    <property type="match status" value="1"/>
</dbReference>
<organism evidence="3 5">
    <name type="scientific">Punica granatum</name>
    <name type="common">Pomegranate</name>
    <dbReference type="NCBI Taxonomy" id="22663"/>
    <lineage>
        <taxon>Eukaryota</taxon>
        <taxon>Viridiplantae</taxon>
        <taxon>Streptophyta</taxon>
        <taxon>Embryophyta</taxon>
        <taxon>Tracheophyta</taxon>
        <taxon>Spermatophyta</taxon>
        <taxon>Magnoliopsida</taxon>
        <taxon>eudicotyledons</taxon>
        <taxon>Gunneridae</taxon>
        <taxon>Pentapetalae</taxon>
        <taxon>rosids</taxon>
        <taxon>malvids</taxon>
        <taxon>Myrtales</taxon>
        <taxon>Lythraceae</taxon>
        <taxon>Punica</taxon>
    </lineage>
</organism>
<feature type="region of interest" description="Disordered" evidence="2">
    <location>
        <begin position="573"/>
        <end position="604"/>
    </location>
</feature>
<feature type="coiled-coil region" evidence="1">
    <location>
        <begin position="317"/>
        <end position="351"/>
    </location>
</feature>